<evidence type="ECO:0000256" key="2">
    <source>
        <dbReference type="SAM" id="Phobius"/>
    </source>
</evidence>
<evidence type="ECO:0008006" key="5">
    <source>
        <dbReference type="Google" id="ProtNLM"/>
    </source>
</evidence>
<evidence type="ECO:0000313" key="4">
    <source>
        <dbReference type="Proteomes" id="UP000326837"/>
    </source>
</evidence>
<gene>
    <name evidence="3" type="ORF">PLANPX_1144</name>
</gene>
<feature type="transmembrane region" description="Helical" evidence="2">
    <location>
        <begin position="31"/>
        <end position="52"/>
    </location>
</feature>
<reference evidence="4" key="1">
    <citation type="submission" date="2019-10" db="EMBL/GenBank/DDBJ databases">
        <title>Lacipirellula parvula gen. nov., sp. nov., representing a lineage of planctomycetes widespread in freshwater anoxic habitats, and description of the family Lacipirellulaceae.</title>
        <authorList>
            <person name="Dedysh S.N."/>
            <person name="Kulichevskaya I.S."/>
            <person name="Beletsky A.V."/>
            <person name="Rakitin A.L."/>
            <person name="Mardanov A.V."/>
            <person name="Ivanova A.A."/>
            <person name="Saltykova V.X."/>
            <person name="Rijpstra W.I.C."/>
            <person name="Sinninghe Damste J.S."/>
            <person name="Ravin N.V."/>
        </authorList>
    </citation>
    <scope>NUCLEOTIDE SEQUENCE [LARGE SCALE GENOMIC DNA]</scope>
    <source>
        <strain evidence="4">PX69</strain>
    </source>
</reference>
<organism evidence="3 4">
    <name type="scientific">Lacipirellula parvula</name>
    <dbReference type="NCBI Taxonomy" id="2650471"/>
    <lineage>
        <taxon>Bacteria</taxon>
        <taxon>Pseudomonadati</taxon>
        <taxon>Planctomycetota</taxon>
        <taxon>Planctomycetia</taxon>
        <taxon>Pirellulales</taxon>
        <taxon>Lacipirellulaceae</taxon>
        <taxon>Lacipirellula</taxon>
    </lineage>
</organism>
<dbReference type="AlphaFoldDB" id="A0A5K7X6T3"/>
<keyword evidence="2" id="KW-0812">Transmembrane</keyword>
<evidence type="ECO:0000313" key="3">
    <source>
        <dbReference type="EMBL" id="BBO31532.1"/>
    </source>
</evidence>
<dbReference type="SUPFAM" id="SSF46565">
    <property type="entry name" value="Chaperone J-domain"/>
    <property type="match status" value="1"/>
</dbReference>
<protein>
    <recommendedName>
        <fullName evidence="5">J domain-containing protein</fullName>
    </recommendedName>
</protein>
<proteinExistence type="predicted"/>
<evidence type="ECO:0000256" key="1">
    <source>
        <dbReference type="SAM" id="MobiDB-lite"/>
    </source>
</evidence>
<accession>A0A5K7X6T3</accession>
<dbReference type="InterPro" id="IPR036869">
    <property type="entry name" value="J_dom_sf"/>
</dbReference>
<dbReference type="KEGG" id="lpav:PLANPX_1144"/>
<sequence length="162" mass="18083">MPFASLPHALIGHVPILVGYVEPTSHGADPAAVVVFLALAFGVPALGLVLMATDVRRYLRSLGRALVVVTYAVRPGIPYWARKRRPPCLETLDLELPCTEKQVLAAYRRKVKELHPDKGGSLQKFLQLQRHYEQAMYLARNSSAKGDGERKRRREKATTANR</sequence>
<dbReference type="InterPro" id="IPR001623">
    <property type="entry name" value="DnaJ_domain"/>
</dbReference>
<keyword evidence="2" id="KW-1133">Transmembrane helix</keyword>
<keyword evidence="4" id="KW-1185">Reference proteome</keyword>
<dbReference type="Gene3D" id="1.10.287.110">
    <property type="entry name" value="DnaJ domain"/>
    <property type="match status" value="1"/>
</dbReference>
<dbReference type="CDD" id="cd06257">
    <property type="entry name" value="DnaJ"/>
    <property type="match status" value="1"/>
</dbReference>
<keyword evidence="2" id="KW-0472">Membrane</keyword>
<feature type="region of interest" description="Disordered" evidence="1">
    <location>
        <begin position="142"/>
        <end position="162"/>
    </location>
</feature>
<dbReference type="Proteomes" id="UP000326837">
    <property type="component" value="Chromosome"/>
</dbReference>
<name>A0A5K7X6T3_9BACT</name>
<dbReference type="EMBL" id="AP021861">
    <property type="protein sequence ID" value="BBO31532.1"/>
    <property type="molecule type" value="Genomic_DNA"/>
</dbReference>